<comment type="caution">
    <text evidence="3">The sequence shown here is derived from an EMBL/GenBank/DDBJ whole genome shotgun (WGS) entry which is preliminary data.</text>
</comment>
<reference evidence="3 4" key="1">
    <citation type="submission" date="2024-01" db="EMBL/GenBank/DDBJ databases">
        <title>Genome assemblies of Stephania.</title>
        <authorList>
            <person name="Yang L."/>
        </authorList>
    </citation>
    <scope>NUCLEOTIDE SEQUENCE [LARGE SCALE GENOMIC DNA]</scope>
    <source>
        <strain evidence="3">JXDWG</strain>
        <tissue evidence="3">Leaf</tissue>
    </source>
</reference>
<keyword evidence="4" id="KW-1185">Reference proteome</keyword>
<dbReference type="Proteomes" id="UP001419268">
    <property type="component" value="Unassembled WGS sequence"/>
</dbReference>
<keyword evidence="2" id="KW-0812">Transmembrane</keyword>
<organism evidence="3 4">
    <name type="scientific">Stephania cephalantha</name>
    <dbReference type="NCBI Taxonomy" id="152367"/>
    <lineage>
        <taxon>Eukaryota</taxon>
        <taxon>Viridiplantae</taxon>
        <taxon>Streptophyta</taxon>
        <taxon>Embryophyta</taxon>
        <taxon>Tracheophyta</taxon>
        <taxon>Spermatophyta</taxon>
        <taxon>Magnoliopsida</taxon>
        <taxon>Ranunculales</taxon>
        <taxon>Menispermaceae</taxon>
        <taxon>Menispermoideae</taxon>
        <taxon>Cissampelideae</taxon>
        <taxon>Stephania</taxon>
    </lineage>
</organism>
<protein>
    <submittedName>
        <fullName evidence="3">Uncharacterized protein</fullName>
    </submittedName>
</protein>
<sequence>MAGETPLPSPPRPGSASMAEPLSRPPRPTTETHNNNEDSPRSWRLHVLLSLPAASPPPLPFFFFLSASLVCVGCVRL</sequence>
<name>A0AAP0P1E3_9MAGN</name>
<keyword evidence="2" id="KW-0472">Membrane</keyword>
<keyword evidence="2" id="KW-1133">Transmembrane helix</keyword>
<evidence type="ECO:0000313" key="3">
    <source>
        <dbReference type="EMBL" id="KAK9125320.1"/>
    </source>
</evidence>
<feature type="transmembrane region" description="Helical" evidence="2">
    <location>
        <begin position="58"/>
        <end position="75"/>
    </location>
</feature>
<feature type="region of interest" description="Disordered" evidence="1">
    <location>
        <begin position="1"/>
        <end position="41"/>
    </location>
</feature>
<evidence type="ECO:0000256" key="2">
    <source>
        <dbReference type="SAM" id="Phobius"/>
    </source>
</evidence>
<evidence type="ECO:0000256" key="1">
    <source>
        <dbReference type="SAM" id="MobiDB-lite"/>
    </source>
</evidence>
<dbReference type="EMBL" id="JBBNAG010000006">
    <property type="protein sequence ID" value="KAK9125320.1"/>
    <property type="molecule type" value="Genomic_DNA"/>
</dbReference>
<evidence type="ECO:0000313" key="4">
    <source>
        <dbReference type="Proteomes" id="UP001419268"/>
    </source>
</evidence>
<gene>
    <name evidence="3" type="ORF">Scep_014166</name>
</gene>
<accession>A0AAP0P1E3</accession>
<proteinExistence type="predicted"/>
<dbReference type="AlphaFoldDB" id="A0AAP0P1E3"/>